<accession>A0ABY7EL75</accession>
<evidence type="ECO:0000256" key="1">
    <source>
        <dbReference type="PROSITE-ProRule" id="PRU00043"/>
    </source>
</evidence>
<proteinExistence type="predicted"/>
<name>A0ABY7EL75_MYAAR</name>
<dbReference type="SUPFAM" id="SSF49313">
    <property type="entry name" value="Cadherin-like"/>
    <property type="match status" value="1"/>
</dbReference>
<feature type="domain" description="Cadherin" evidence="3">
    <location>
        <begin position="37"/>
        <end position="109"/>
    </location>
</feature>
<keyword evidence="1" id="KW-0106">Calcium</keyword>
<evidence type="ECO:0000313" key="4">
    <source>
        <dbReference type="EMBL" id="WAR10738.1"/>
    </source>
</evidence>
<keyword evidence="2" id="KW-0732">Signal</keyword>
<evidence type="ECO:0000259" key="3">
    <source>
        <dbReference type="PROSITE" id="PS50268"/>
    </source>
</evidence>
<feature type="signal peptide" evidence="2">
    <location>
        <begin position="1"/>
        <end position="23"/>
    </location>
</feature>
<organism evidence="4 5">
    <name type="scientific">Mya arenaria</name>
    <name type="common">Soft-shell clam</name>
    <dbReference type="NCBI Taxonomy" id="6604"/>
    <lineage>
        <taxon>Eukaryota</taxon>
        <taxon>Metazoa</taxon>
        <taxon>Spiralia</taxon>
        <taxon>Lophotrochozoa</taxon>
        <taxon>Mollusca</taxon>
        <taxon>Bivalvia</taxon>
        <taxon>Autobranchia</taxon>
        <taxon>Heteroconchia</taxon>
        <taxon>Euheterodonta</taxon>
        <taxon>Imparidentia</taxon>
        <taxon>Neoheterodontei</taxon>
        <taxon>Myida</taxon>
        <taxon>Myoidea</taxon>
        <taxon>Myidae</taxon>
        <taxon>Mya</taxon>
    </lineage>
</organism>
<dbReference type="PROSITE" id="PS50268">
    <property type="entry name" value="CADHERIN_2"/>
    <property type="match status" value="1"/>
</dbReference>
<evidence type="ECO:0000313" key="5">
    <source>
        <dbReference type="Proteomes" id="UP001164746"/>
    </source>
</evidence>
<dbReference type="EMBL" id="CP111018">
    <property type="protein sequence ID" value="WAR10738.1"/>
    <property type="molecule type" value="Genomic_DNA"/>
</dbReference>
<dbReference type="SMART" id="SM00112">
    <property type="entry name" value="CA"/>
    <property type="match status" value="1"/>
</dbReference>
<sequence length="183" mass="18410">MDFRGLIACAIIALCLIKQSATAQGGTLFTAVATQTGTITYSFVAADGNPSSIASATITNGVVTLASALDYETTKSYVFKIAATDGTDSGTATVTLSITDAVDITETGFCLSASSYAAGSSIGTLKTDQSSATFATLAGTDAAKFAVATTGEITVATGQTVDVATKTYYIFTIIGSTTTTGFC</sequence>
<protein>
    <recommendedName>
        <fullName evidence="3">Cadherin domain-containing protein</fullName>
    </recommendedName>
</protein>
<dbReference type="InterPro" id="IPR015919">
    <property type="entry name" value="Cadherin-like_sf"/>
</dbReference>
<reference evidence="4" key="1">
    <citation type="submission" date="2022-11" db="EMBL/GenBank/DDBJ databases">
        <title>Centuries of genome instability and evolution in soft-shell clam transmissible cancer (bioRxiv).</title>
        <authorList>
            <person name="Hart S.F.M."/>
            <person name="Yonemitsu M.A."/>
            <person name="Giersch R.M."/>
            <person name="Beal B.F."/>
            <person name="Arriagada G."/>
            <person name="Davis B.W."/>
            <person name="Ostrander E.A."/>
            <person name="Goff S.P."/>
            <person name="Metzger M.J."/>
        </authorList>
    </citation>
    <scope>NUCLEOTIDE SEQUENCE</scope>
    <source>
        <strain evidence="4">MELC-2E11</strain>
        <tissue evidence="4">Siphon/mantle</tissue>
    </source>
</reference>
<gene>
    <name evidence="4" type="ORF">MAR_035814</name>
</gene>
<dbReference type="Proteomes" id="UP001164746">
    <property type="component" value="Chromosome 7"/>
</dbReference>
<keyword evidence="5" id="KW-1185">Reference proteome</keyword>
<dbReference type="CDD" id="cd11304">
    <property type="entry name" value="Cadherin_repeat"/>
    <property type="match status" value="1"/>
</dbReference>
<dbReference type="InterPro" id="IPR002126">
    <property type="entry name" value="Cadherin-like_dom"/>
</dbReference>
<dbReference type="Gene3D" id="2.60.40.60">
    <property type="entry name" value="Cadherins"/>
    <property type="match status" value="1"/>
</dbReference>
<dbReference type="PRINTS" id="PR00205">
    <property type="entry name" value="CADHERIN"/>
</dbReference>
<evidence type="ECO:0000256" key="2">
    <source>
        <dbReference type="SAM" id="SignalP"/>
    </source>
</evidence>
<feature type="chain" id="PRO_5046487145" description="Cadherin domain-containing protein" evidence="2">
    <location>
        <begin position="24"/>
        <end position="183"/>
    </location>
</feature>